<dbReference type="InterPro" id="IPR008948">
    <property type="entry name" value="L-Aspartase-like"/>
</dbReference>
<dbReference type="EMBL" id="HG792018">
    <property type="protein sequence ID" value="CDM35734.1"/>
    <property type="molecule type" value="Genomic_DNA"/>
</dbReference>
<organism evidence="2 3">
    <name type="scientific">Penicillium roqueforti (strain FM164)</name>
    <dbReference type="NCBI Taxonomy" id="1365484"/>
    <lineage>
        <taxon>Eukaryota</taxon>
        <taxon>Fungi</taxon>
        <taxon>Dikarya</taxon>
        <taxon>Ascomycota</taxon>
        <taxon>Pezizomycotina</taxon>
        <taxon>Eurotiomycetes</taxon>
        <taxon>Eurotiomycetidae</taxon>
        <taxon>Eurotiales</taxon>
        <taxon>Aspergillaceae</taxon>
        <taxon>Penicillium</taxon>
    </lineage>
</organism>
<evidence type="ECO:0000259" key="1">
    <source>
        <dbReference type="Pfam" id="PF00206"/>
    </source>
</evidence>
<accession>W6QNQ0</accession>
<evidence type="ECO:0000313" key="3">
    <source>
        <dbReference type="Proteomes" id="UP000030686"/>
    </source>
</evidence>
<dbReference type="Proteomes" id="UP000030686">
    <property type="component" value="Unassembled WGS sequence"/>
</dbReference>
<dbReference type="Pfam" id="PF00206">
    <property type="entry name" value="Lyase_1"/>
    <property type="match status" value="1"/>
</dbReference>
<dbReference type="STRING" id="1365484.W6QNQ0"/>
<dbReference type="InterPro" id="IPR022761">
    <property type="entry name" value="Fumarate_lyase_N"/>
</dbReference>
<feature type="domain" description="Fumarate lyase N-terminal" evidence="1">
    <location>
        <begin position="2"/>
        <end position="105"/>
    </location>
</feature>
<gene>
    <name evidence="2" type="ORF">PROQFM164_S04g000615</name>
</gene>
<name>W6QNQ0_PENRF</name>
<dbReference type="GO" id="GO:0003824">
    <property type="term" value="F:catalytic activity"/>
    <property type="evidence" value="ECO:0007669"/>
    <property type="project" value="InterPro"/>
</dbReference>
<dbReference type="OrthoDB" id="406045at2759"/>
<protein>
    <submittedName>
        <fullName evidence="2">L-Aspartase-like</fullName>
    </submittedName>
</protein>
<evidence type="ECO:0000313" key="2">
    <source>
        <dbReference type="EMBL" id="CDM35734.1"/>
    </source>
</evidence>
<dbReference type="SUPFAM" id="SSF48557">
    <property type="entry name" value="L-aspartase-like"/>
    <property type="match status" value="1"/>
</dbReference>
<keyword evidence="3" id="KW-1185">Reference proteome</keyword>
<dbReference type="Gene3D" id="1.20.200.10">
    <property type="entry name" value="Fumarase/aspartase (Central domain)"/>
    <property type="match status" value="1"/>
</dbReference>
<proteinExistence type="predicted"/>
<dbReference type="AlphaFoldDB" id="W6QNQ0"/>
<sequence>MMYSSIYSSGAIYIEEIEQRCLLVQFGGAAGTIAVFGADDTGLRVRKQLAAELGLKNPDITWHVARDNIVEILNFLALVGGTLGKVALDVMIMSSNEFDEVSEPFVPHRNA</sequence>
<dbReference type="PANTHER" id="PTHR43172">
    <property type="entry name" value="ADENYLOSUCCINATE LYASE"/>
    <property type="match status" value="1"/>
</dbReference>
<reference evidence="2" key="1">
    <citation type="journal article" date="2014" name="Nat. Commun.">
        <title>Multiple recent horizontal transfers of a large genomic region in cheese making fungi.</title>
        <authorList>
            <person name="Cheeseman K."/>
            <person name="Ropars J."/>
            <person name="Renault P."/>
            <person name="Dupont J."/>
            <person name="Gouzy J."/>
            <person name="Branca A."/>
            <person name="Abraham A.L."/>
            <person name="Ceppi M."/>
            <person name="Conseiller E."/>
            <person name="Debuchy R."/>
            <person name="Malagnac F."/>
            <person name="Goarin A."/>
            <person name="Silar P."/>
            <person name="Lacoste S."/>
            <person name="Sallet E."/>
            <person name="Bensimon A."/>
            <person name="Giraud T."/>
            <person name="Brygoo Y."/>
        </authorList>
    </citation>
    <scope>NUCLEOTIDE SEQUENCE [LARGE SCALE GENOMIC DNA]</scope>
    <source>
        <strain evidence="2">FM164</strain>
    </source>
</reference>
<dbReference type="PANTHER" id="PTHR43172:SF2">
    <property type="entry name" value="ADENYLOSUCCINATE LYASE C-TERMINAL DOMAIN-CONTAINING PROTEIN"/>
    <property type="match status" value="1"/>
</dbReference>